<dbReference type="Proteomes" id="UP000310158">
    <property type="component" value="Unassembled WGS sequence"/>
</dbReference>
<dbReference type="AlphaFoldDB" id="A0A4S4M725"/>
<name>A0A4S4M725_9AGAM</name>
<protein>
    <submittedName>
        <fullName evidence="1">Uncharacterized protein</fullName>
    </submittedName>
</protein>
<keyword evidence="2" id="KW-1185">Reference proteome</keyword>
<dbReference type="OrthoDB" id="275783at2759"/>
<proteinExistence type="predicted"/>
<sequence>MLPQGPVTLQLDSRKFEYVDPLPTGRKVSTPPSGLMARNERPVNKVANAAADVKQSQESLSSTSQP</sequence>
<organism evidence="1 2">
    <name type="scientific">Bondarzewia mesenterica</name>
    <dbReference type="NCBI Taxonomy" id="1095465"/>
    <lineage>
        <taxon>Eukaryota</taxon>
        <taxon>Fungi</taxon>
        <taxon>Dikarya</taxon>
        <taxon>Basidiomycota</taxon>
        <taxon>Agaricomycotina</taxon>
        <taxon>Agaricomycetes</taxon>
        <taxon>Russulales</taxon>
        <taxon>Bondarzewiaceae</taxon>
        <taxon>Bondarzewia</taxon>
    </lineage>
</organism>
<accession>A0A4S4M725</accession>
<comment type="caution">
    <text evidence="1">The sequence shown here is derived from an EMBL/GenBank/DDBJ whole genome shotgun (WGS) entry which is preliminary data.</text>
</comment>
<evidence type="ECO:0000313" key="2">
    <source>
        <dbReference type="Proteomes" id="UP000310158"/>
    </source>
</evidence>
<gene>
    <name evidence="1" type="ORF">EW146_g564</name>
</gene>
<reference evidence="1 2" key="1">
    <citation type="submission" date="2019-02" db="EMBL/GenBank/DDBJ databases">
        <title>Genome sequencing of the rare red list fungi Bondarzewia mesenterica.</title>
        <authorList>
            <person name="Buettner E."/>
            <person name="Kellner H."/>
        </authorList>
    </citation>
    <scope>NUCLEOTIDE SEQUENCE [LARGE SCALE GENOMIC DNA]</scope>
    <source>
        <strain evidence="1 2">DSM 108281</strain>
    </source>
</reference>
<evidence type="ECO:0000313" key="1">
    <source>
        <dbReference type="EMBL" id="THH20905.1"/>
    </source>
</evidence>
<dbReference type="EMBL" id="SGPL01000012">
    <property type="protein sequence ID" value="THH20905.1"/>
    <property type="molecule type" value="Genomic_DNA"/>
</dbReference>